<dbReference type="PROSITE" id="PS01031">
    <property type="entry name" value="SHSP"/>
    <property type="match status" value="1"/>
</dbReference>
<comment type="similarity">
    <text evidence="1 2">Belongs to the small heat shock protein (HSP20) family.</text>
</comment>
<dbReference type="InterPro" id="IPR002068">
    <property type="entry name" value="A-crystallin/Hsp20_dom"/>
</dbReference>
<organism evidence="3 4">
    <name type="scientific">Moritella viscosa</name>
    <dbReference type="NCBI Taxonomy" id="80854"/>
    <lineage>
        <taxon>Bacteria</taxon>
        <taxon>Pseudomonadati</taxon>
        <taxon>Pseudomonadota</taxon>
        <taxon>Gammaproteobacteria</taxon>
        <taxon>Alteromonadales</taxon>
        <taxon>Moritellaceae</taxon>
        <taxon>Moritella</taxon>
    </lineage>
</organism>
<dbReference type="Gene3D" id="2.60.40.790">
    <property type="match status" value="1"/>
</dbReference>
<name>A0A090IID2_9GAMM</name>
<dbReference type="RefSeq" id="WP_045111052.1">
    <property type="nucleotide sequence ID" value="NZ_FPLD01000091.1"/>
</dbReference>
<dbReference type="PANTHER" id="PTHR47062:SF1">
    <property type="entry name" value="SMALL HEAT SHOCK PROTEIN IBPA"/>
    <property type="match status" value="1"/>
</dbReference>
<dbReference type="InterPro" id="IPR037913">
    <property type="entry name" value="ACD_IbpA/B"/>
</dbReference>
<sequence>MNTIDLTPIYRSTIGFDRFAPLFSSLLGDDNKVPNYPPYNIEIHGEDKYSITIAVAGFSEHELDINVAKGVLTVSGDKGYTDDNDKDKHKFLYQGIANRMFKRKFNLTENVEVTSASLNHGLLTINLVKEIPEAIKPKKIAINQEVELINDKTKKAV</sequence>
<dbReference type="PATRIC" id="fig|80854.5.peg.3160"/>
<dbReference type="HOGENOM" id="CLU_046737_4_2_6"/>
<protein>
    <submittedName>
        <fullName evidence="3">16 kDa heat shock protein A</fullName>
    </submittedName>
</protein>
<dbReference type="STRING" id="80854.MVIS_2980"/>
<dbReference type="AlphaFoldDB" id="A0A090IID2"/>
<dbReference type="Pfam" id="PF00011">
    <property type="entry name" value="HSP20"/>
    <property type="match status" value="1"/>
</dbReference>
<gene>
    <name evidence="3" type="ORF">NVI5450_3279</name>
</gene>
<evidence type="ECO:0000313" key="4">
    <source>
        <dbReference type="Proteomes" id="UP000183794"/>
    </source>
</evidence>
<reference evidence="3 4" key="1">
    <citation type="submission" date="2016-11" db="EMBL/GenBank/DDBJ databases">
        <authorList>
            <person name="Jaros S."/>
            <person name="Januszkiewicz K."/>
            <person name="Wedrychowicz H."/>
        </authorList>
    </citation>
    <scope>NUCLEOTIDE SEQUENCE [LARGE SCALE GENOMIC DNA]</scope>
    <source>
        <strain evidence="3">NVI 5450</strain>
    </source>
</reference>
<dbReference type="OrthoDB" id="6871152at2"/>
<keyword evidence="3" id="KW-0346">Stress response</keyword>
<accession>A0A090IID2</accession>
<evidence type="ECO:0000256" key="1">
    <source>
        <dbReference type="PROSITE-ProRule" id="PRU00285"/>
    </source>
</evidence>
<dbReference type="Proteomes" id="UP000183794">
    <property type="component" value="Unassembled WGS sequence"/>
</dbReference>
<evidence type="ECO:0000256" key="2">
    <source>
        <dbReference type="RuleBase" id="RU003616"/>
    </source>
</evidence>
<evidence type="ECO:0000313" key="3">
    <source>
        <dbReference type="EMBL" id="SGZ08107.1"/>
    </source>
</evidence>
<proteinExistence type="inferred from homology"/>
<dbReference type="KEGG" id="mvs:MVIS_2980"/>
<dbReference type="InterPro" id="IPR008978">
    <property type="entry name" value="HSP20-like_chaperone"/>
</dbReference>
<dbReference type="PANTHER" id="PTHR47062">
    <property type="match status" value="1"/>
</dbReference>
<dbReference type="EMBL" id="FPLD01000091">
    <property type="protein sequence ID" value="SGZ08107.1"/>
    <property type="molecule type" value="Genomic_DNA"/>
</dbReference>
<dbReference type="SUPFAM" id="SSF49764">
    <property type="entry name" value="HSP20-like chaperones"/>
    <property type="match status" value="1"/>
</dbReference>
<dbReference type="CDD" id="cd06470">
    <property type="entry name" value="ACD_IbpA-B_like"/>
    <property type="match status" value="1"/>
</dbReference>